<dbReference type="SUPFAM" id="SSF53098">
    <property type="entry name" value="Ribonuclease H-like"/>
    <property type="match status" value="1"/>
</dbReference>
<evidence type="ECO:0000256" key="5">
    <source>
        <dbReference type="ARBA" id="ARBA00022695"/>
    </source>
</evidence>
<evidence type="ECO:0000313" key="11">
    <source>
        <dbReference type="EMBL" id="TGO80024.1"/>
    </source>
</evidence>
<keyword evidence="4" id="KW-0808">Transferase</keyword>
<accession>A0A4Z1K3D3</accession>
<dbReference type="InterPro" id="IPR004868">
    <property type="entry name" value="DNA-dir_DNA_pol_B_mt/vir"/>
</dbReference>
<comment type="similarity">
    <text evidence="1">Belongs to the DNA polymerase type-B family.</text>
</comment>
<dbReference type="EC" id="2.7.7.7" evidence="2"/>
<evidence type="ECO:0000256" key="7">
    <source>
        <dbReference type="ARBA" id="ARBA00022932"/>
    </source>
</evidence>
<keyword evidence="7" id="KW-0239">DNA-directed DNA polymerase</keyword>
<evidence type="ECO:0000256" key="1">
    <source>
        <dbReference type="ARBA" id="ARBA00005755"/>
    </source>
</evidence>
<dbReference type="Proteomes" id="UP000297280">
    <property type="component" value="Unassembled WGS sequence"/>
</dbReference>
<dbReference type="SUPFAM" id="SSF56672">
    <property type="entry name" value="DNA/RNA polymerases"/>
    <property type="match status" value="1"/>
</dbReference>
<proteinExistence type="inferred from homology"/>
<evidence type="ECO:0000313" key="12">
    <source>
        <dbReference type="Proteomes" id="UP000297280"/>
    </source>
</evidence>
<evidence type="ECO:0000256" key="6">
    <source>
        <dbReference type="ARBA" id="ARBA00022705"/>
    </source>
</evidence>
<evidence type="ECO:0000256" key="9">
    <source>
        <dbReference type="ARBA" id="ARBA00049244"/>
    </source>
</evidence>
<dbReference type="Pfam" id="PF03175">
    <property type="entry name" value="DNA_pol_B_2"/>
    <property type="match status" value="1"/>
</dbReference>
<dbReference type="InterPro" id="IPR012337">
    <property type="entry name" value="RNaseH-like_sf"/>
</dbReference>
<gene>
    <name evidence="11" type="ORF">BPOR_1835g00010</name>
</gene>
<dbReference type="STRING" id="87229.A0A4Z1K3D3"/>
<keyword evidence="5" id="KW-0548">Nucleotidyltransferase</keyword>
<dbReference type="InterPro" id="IPR036397">
    <property type="entry name" value="RNaseH_sf"/>
</dbReference>
<feature type="domain" description="DNA-directed DNA polymerase family B mitochondria/virus" evidence="10">
    <location>
        <begin position="22"/>
        <end position="223"/>
    </location>
</feature>
<comment type="caution">
    <text evidence="11">The sequence shown here is derived from an EMBL/GenBank/DDBJ whole genome shotgun (WGS) entry which is preliminary data.</text>
</comment>
<sequence>MTLEKKCFFYINKDLDSFELIHRKFDAIFIIKALVFCNKNLEDPYSIDILVIKRTIDKKVRTVTILDSIAMLPLSLRDLCKSYNVENIKSFFPYSFVNEEGLWYKGNTPDKSYYDSNISDNEYTKLVKPNRDLMFETLKYLKMDFISLHEVLRVVNRNLLALFGIQMTDSITNTSLSLKLLYTKFNSPELLIPSITDKDAYTNINNSYYGGRTEGSYVEYLGYHQDIRELFGFFYCRITVSDEKHPLYFISKYIGLLPYRNEKGGLSFPIELGYEIIANPKTPAERQIAKLLMNSPLGRFGMNPYKPICELVDFKKRNQIQSTRK</sequence>
<dbReference type="GO" id="GO:0003887">
    <property type="term" value="F:DNA-directed DNA polymerase activity"/>
    <property type="evidence" value="ECO:0007669"/>
    <property type="project" value="UniProtKB-KW"/>
</dbReference>
<evidence type="ECO:0000256" key="3">
    <source>
        <dbReference type="ARBA" id="ARBA00014385"/>
    </source>
</evidence>
<dbReference type="EMBL" id="PQXO01001825">
    <property type="protein sequence ID" value="TGO80024.1"/>
    <property type="molecule type" value="Genomic_DNA"/>
</dbReference>
<keyword evidence="8" id="KW-0238">DNA-binding</keyword>
<dbReference type="GO" id="GO:0003677">
    <property type="term" value="F:DNA binding"/>
    <property type="evidence" value="ECO:0007669"/>
    <property type="project" value="UniProtKB-KW"/>
</dbReference>
<dbReference type="InterPro" id="IPR043502">
    <property type="entry name" value="DNA/RNA_pol_sf"/>
</dbReference>
<evidence type="ECO:0000256" key="2">
    <source>
        <dbReference type="ARBA" id="ARBA00012417"/>
    </source>
</evidence>
<reference evidence="11 12" key="1">
    <citation type="submission" date="2017-12" db="EMBL/GenBank/DDBJ databases">
        <title>Comparative genomics of Botrytis spp.</title>
        <authorList>
            <person name="Valero-Jimenez C.A."/>
            <person name="Tapia P."/>
            <person name="Veloso J."/>
            <person name="Silva-Moreno E."/>
            <person name="Staats M."/>
            <person name="Valdes J.H."/>
            <person name="Van Kan J.A.L."/>
        </authorList>
    </citation>
    <scope>NUCLEOTIDE SEQUENCE [LARGE SCALE GENOMIC DNA]</scope>
    <source>
        <strain evidence="11 12">MUCL3349</strain>
    </source>
</reference>
<comment type="catalytic activity">
    <reaction evidence="9">
        <text>DNA(n) + a 2'-deoxyribonucleoside 5'-triphosphate = DNA(n+1) + diphosphate</text>
        <dbReference type="Rhea" id="RHEA:22508"/>
        <dbReference type="Rhea" id="RHEA-COMP:17339"/>
        <dbReference type="Rhea" id="RHEA-COMP:17340"/>
        <dbReference type="ChEBI" id="CHEBI:33019"/>
        <dbReference type="ChEBI" id="CHEBI:61560"/>
        <dbReference type="ChEBI" id="CHEBI:173112"/>
        <dbReference type="EC" id="2.7.7.7"/>
    </reaction>
</comment>
<protein>
    <recommendedName>
        <fullName evidence="3">Probable DNA polymerase</fullName>
        <ecNumber evidence="2">2.7.7.7</ecNumber>
    </recommendedName>
</protein>
<dbReference type="GO" id="GO:0000166">
    <property type="term" value="F:nucleotide binding"/>
    <property type="evidence" value="ECO:0007669"/>
    <property type="project" value="InterPro"/>
</dbReference>
<evidence type="ECO:0000259" key="10">
    <source>
        <dbReference type="Pfam" id="PF03175"/>
    </source>
</evidence>
<dbReference type="GO" id="GO:0006260">
    <property type="term" value="P:DNA replication"/>
    <property type="evidence" value="ECO:0007669"/>
    <property type="project" value="UniProtKB-KW"/>
</dbReference>
<name>A0A4Z1K3D3_9HELO</name>
<organism evidence="11 12">
    <name type="scientific">Botrytis porri</name>
    <dbReference type="NCBI Taxonomy" id="87229"/>
    <lineage>
        <taxon>Eukaryota</taxon>
        <taxon>Fungi</taxon>
        <taxon>Dikarya</taxon>
        <taxon>Ascomycota</taxon>
        <taxon>Pezizomycotina</taxon>
        <taxon>Leotiomycetes</taxon>
        <taxon>Helotiales</taxon>
        <taxon>Sclerotiniaceae</taxon>
        <taxon>Botrytis</taxon>
    </lineage>
</organism>
<dbReference type="Gene3D" id="3.30.420.10">
    <property type="entry name" value="Ribonuclease H-like superfamily/Ribonuclease H"/>
    <property type="match status" value="1"/>
</dbReference>
<dbReference type="AlphaFoldDB" id="A0A4Z1K3D3"/>
<evidence type="ECO:0000256" key="4">
    <source>
        <dbReference type="ARBA" id="ARBA00022679"/>
    </source>
</evidence>
<keyword evidence="6" id="KW-0235">DNA replication</keyword>
<evidence type="ECO:0000256" key="8">
    <source>
        <dbReference type="ARBA" id="ARBA00023125"/>
    </source>
</evidence>
<keyword evidence="12" id="KW-1185">Reference proteome</keyword>